<feature type="region of interest" description="Disordered" evidence="1">
    <location>
        <begin position="26"/>
        <end position="76"/>
    </location>
</feature>
<keyword evidence="3" id="KW-1185">Reference proteome</keyword>
<reference evidence="2 3" key="1">
    <citation type="submission" date="2019-11" db="EMBL/GenBank/DDBJ databases">
        <title>Whole genome sequence of Oryza granulata.</title>
        <authorList>
            <person name="Li W."/>
        </authorList>
    </citation>
    <scope>NUCLEOTIDE SEQUENCE [LARGE SCALE GENOMIC DNA]</scope>
    <source>
        <strain evidence="3">cv. Menghai</strain>
        <tissue evidence="2">Leaf</tissue>
    </source>
</reference>
<feature type="compositionally biased region" description="Basic and acidic residues" evidence="1">
    <location>
        <begin position="66"/>
        <end position="76"/>
    </location>
</feature>
<gene>
    <name evidence="2" type="ORF">E2562_012698</name>
</gene>
<dbReference type="Proteomes" id="UP000479710">
    <property type="component" value="Unassembled WGS sequence"/>
</dbReference>
<dbReference type="AlphaFoldDB" id="A0A6G1CG34"/>
<protein>
    <submittedName>
        <fullName evidence="2">Uncharacterized protein</fullName>
    </submittedName>
</protein>
<proteinExistence type="predicted"/>
<evidence type="ECO:0000313" key="3">
    <source>
        <dbReference type="Proteomes" id="UP000479710"/>
    </source>
</evidence>
<name>A0A6G1CG34_9ORYZ</name>
<evidence type="ECO:0000256" key="1">
    <source>
        <dbReference type="SAM" id="MobiDB-lite"/>
    </source>
</evidence>
<dbReference type="EMBL" id="SPHZ02000009">
    <property type="protein sequence ID" value="KAF0899007.1"/>
    <property type="molecule type" value="Genomic_DNA"/>
</dbReference>
<comment type="caution">
    <text evidence="2">The sequence shown here is derived from an EMBL/GenBank/DDBJ whole genome shotgun (WGS) entry which is preliminary data.</text>
</comment>
<accession>A0A6G1CG34</accession>
<sequence length="120" mass="12796">MWAQKDVRGPWASCVLSIPFLASSPIPTTSAGRPAPPRPGDGAGGVPMRRCEPLPVDGSALSDAAPHLKPESSDEGHLRELSVLQIRRHGVGLFDAKANHGSFVVPNQKILRLLRTSAEM</sequence>
<organism evidence="2 3">
    <name type="scientific">Oryza meyeriana var. granulata</name>
    <dbReference type="NCBI Taxonomy" id="110450"/>
    <lineage>
        <taxon>Eukaryota</taxon>
        <taxon>Viridiplantae</taxon>
        <taxon>Streptophyta</taxon>
        <taxon>Embryophyta</taxon>
        <taxon>Tracheophyta</taxon>
        <taxon>Spermatophyta</taxon>
        <taxon>Magnoliopsida</taxon>
        <taxon>Liliopsida</taxon>
        <taxon>Poales</taxon>
        <taxon>Poaceae</taxon>
        <taxon>BOP clade</taxon>
        <taxon>Oryzoideae</taxon>
        <taxon>Oryzeae</taxon>
        <taxon>Oryzinae</taxon>
        <taxon>Oryza</taxon>
        <taxon>Oryza meyeriana</taxon>
    </lineage>
</organism>
<evidence type="ECO:0000313" key="2">
    <source>
        <dbReference type="EMBL" id="KAF0899007.1"/>
    </source>
</evidence>